<reference evidence="2 3" key="1">
    <citation type="journal article" date="2019" name="Int. J. Syst. Evol. Microbiol.">
        <title>The Global Catalogue of Microorganisms (GCM) 10K type strain sequencing project: providing services to taxonomists for standard genome sequencing and annotation.</title>
        <authorList>
            <consortium name="The Broad Institute Genomics Platform"/>
            <consortium name="The Broad Institute Genome Sequencing Center for Infectious Disease"/>
            <person name="Wu L."/>
            <person name="Ma J."/>
        </authorList>
    </citation>
    <scope>NUCLEOTIDE SEQUENCE [LARGE SCALE GENOMIC DNA]</scope>
    <source>
        <strain evidence="2 3">CGMCC 1.12121</strain>
    </source>
</reference>
<keyword evidence="3" id="KW-1185">Reference proteome</keyword>
<feature type="transmembrane region" description="Helical" evidence="1">
    <location>
        <begin position="117"/>
        <end position="133"/>
    </location>
</feature>
<dbReference type="EMBL" id="JBHUDK010000035">
    <property type="protein sequence ID" value="MFD1601098.1"/>
    <property type="molecule type" value="Genomic_DNA"/>
</dbReference>
<organism evidence="2 3">
    <name type="scientific">Halobellus rarus</name>
    <dbReference type="NCBI Taxonomy" id="1126237"/>
    <lineage>
        <taxon>Archaea</taxon>
        <taxon>Methanobacteriati</taxon>
        <taxon>Methanobacteriota</taxon>
        <taxon>Stenosarchaea group</taxon>
        <taxon>Halobacteria</taxon>
        <taxon>Halobacteriales</taxon>
        <taxon>Haloferacaceae</taxon>
        <taxon>Halobellus</taxon>
    </lineage>
</organism>
<name>A0ABD6CS99_9EURY</name>
<dbReference type="RefSeq" id="WP_256422107.1">
    <property type="nucleotide sequence ID" value="NZ_JANHDI010000010.1"/>
</dbReference>
<accession>A0ABD6CS99</accession>
<keyword evidence="1" id="KW-0472">Membrane</keyword>
<comment type="caution">
    <text evidence="2">The sequence shown here is derived from an EMBL/GenBank/DDBJ whole genome shotgun (WGS) entry which is preliminary data.</text>
</comment>
<evidence type="ECO:0000313" key="2">
    <source>
        <dbReference type="EMBL" id="MFD1601098.1"/>
    </source>
</evidence>
<feature type="transmembrane region" description="Helical" evidence="1">
    <location>
        <begin position="50"/>
        <end position="74"/>
    </location>
</feature>
<protein>
    <submittedName>
        <fullName evidence="2">Uncharacterized protein</fullName>
    </submittedName>
</protein>
<gene>
    <name evidence="2" type="ORF">ACFSBX_19375</name>
</gene>
<dbReference type="AlphaFoldDB" id="A0ABD6CS99"/>
<keyword evidence="1" id="KW-1133">Transmembrane helix</keyword>
<evidence type="ECO:0000256" key="1">
    <source>
        <dbReference type="SAM" id="Phobius"/>
    </source>
</evidence>
<proteinExistence type="predicted"/>
<feature type="transmembrane region" description="Helical" evidence="1">
    <location>
        <begin position="12"/>
        <end position="30"/>
    </location>
</feature>
<dbReference type="Proteomes" id="UP001597085">
    <property type="component" value="Unassembled WGS sequence"/>
</dbReference>
<feature type="transmembrane region" description="Helical" evidence="1">
    <location>
        <begin position="94"/>
        <end position="111"/>
    </location>
</feature>
<sequence>MSNIPSWGKSLLFASSYAPLYLVIAFQTQIVRYELFGISTPVYHFLGIQLSLIAIVALLLSAISVTFLLALIYINRDDEGELLELDHYENRGDLVSEYVIVYIFPFVVLDYSQLSNMLSFIVLFLTVGALQIRSNRLYINPVLAALRYDVYKVRVDGDELLLLSKDHLEGKEVSVKTTTISKDVCLSTR</sequence>
<keyword evidence="1" id="KW-0812">Transmembrane</keyword>
<evidence type="ECO:0000313" key="3">
    <source>
        <dbReference type="Proteomes" id="UP001597085"/>
    </source>
</evidence>